<keyword evidence="2" id="KW-1185">Reference proteome</keyword>
<dbReference type="Proteomes" id="UP000035947">
    <property type="component" value="Unassembled WGS sequence"/>
</dbReference>
<gene>
    <name evidence="1" type="ORF">SQ03_02805</name>
</gene>
<name>A0ABR5H9R8_9HYPH</name>
<evidence type="ECO:0000313" key="1">
    <source>
        <dbReference type="EMBL" id="KMO21617.1"/>
    </source>
</evidence>
<accession>A0ABR5H9R8</accession>
<dbReference type="EMBL" id="JXOD01000020">
    <property type="protein sequence ID" value="KMO21617.1"/>
    <property type="molecule type" value="Genomic_DNA"/>
</dbReference>
<reference evidence="1 2" key="1">
    <citation type="submission" date="2015-01" db="EMBL/GenBank/DDBJ databases">
        <title>Genome sequencing of Methylobacterium platani JCM14648 type strain.</title>
        <authorList>
            <person name="Chaudhry V."/>
            <person name="Patil P.B."/>
        </authorList>
    </citation>
    <scope>NUCLEOTIDE SEQUENCE [LARGE SCALE GENOMIC DNA]</scope>
    <source>
        <strain evidence="1 2">JCM 14648</strain>
    </source>
</reference>
<sequence length="149" mass="16378">MQLTYEEIAHIARRRQHLAGQEHKFDARGQLRDGHKFSTSLHFSDHATGAQPMTLEDAFAKSNHPRAHELMHKARHAQGYTASDSRFVVEQGIQALRGIAAQLRMYADGAYSAPGMIGDSDKVACKDAASFLDGQVAVAEHRLLSGGIR</sequence>
<dbReference type="RefSeq" id="WP_048432172.1">
    <property type="nucleotide sequence ID" value="NZ_JXOD01000020.1"/>
</dbReference>
<organism evidence="1 2">
    <name type="scientific">Methylobacterium platani JCM 14648</name>
    <dbReference type="NCBI Taxonomy" id="1295136"/>
    <lineage>
        <taxon>Bacteria</taxon>
        <taxon>Pseudomonadati</taxon>
        <taxon>Pseudomonadota</taxon>
        <taxon>Alphaproteobacteria</taxon>
        <taxon>Hyphomicrobiales</taxon>
        <taxon>Methylobacteriaceae</taxon>
        <taxon>Methylobacterium</taxon>
    </lineage>
</organism>
<proteinExistence type="predicted"/>
<comment type="caution">
    <text evidence="1">The sequence shown here is derived from an EMBL/GenBank/DDBJ whole genome shotgun (WGS) entry which is preliminary data.</text>
</comment>
<evidence type="ECO:0000313" key="2">
    <source>
        <dbReference type="Proteomes" id="UP000035947"/>
    </source>
</evidence>
<protein>
    <recommendedName>
        <fullName evidence="3">Phage protein</fullName>
    </recommendedName>
</protein>
<evidence type="ECO:0008006" key="3">
    <source>
        <dbReference type="Google" id="ProtNLM"/>
    </source>
</evidence>